<organism evidence="2 3">
    <name type="scientific">Methylobrevis pamukkalensis</name>
    <dbReference type="NCBI Taxonomy" id="1439726"/>
    <lineage>
        <taxon>Bacteria</taxon>
        <taxon>Pseudomonadati</taxon>
        <taxon>Pseudomonadota</taxon>
        <taxon>Alphaproteobacteria</taxon>
        <taxon>Hyphomicrobiales</taxon>
        <taxon>Pleomorphomonadaceae</taxon>
        <taxon>Methylobrevis</taxon>
    </lineage>
</organism>
<evidence type="ECO:0000313" key="3">
    <source>
        <dbReference type="Proteomes" id="UP000094622"/>
    </source>
</evidence>
<feature type="compositionally biased region" description="Basic and acidic residues" evidence="1">
    <location>
        <begin position="22"/>
        <end position="60"/>
    </location>
</feature>
<name>A0A1E3H0N3_9HYPH</name>
<evidence type="ECO:0000256" key="1">
    <source>
        <dbReference type="SAM" id="MobiDB-lite"/>
    </source>
</evidence>
<gene>
    <name evidence="2" type="ORF">A6302_03572</name>
</gene>
<dbReference type="AlphaFoldDB" id="A0A1E3H0N3"/>
<proteinExistence type="predicted"/>
<dbReference type="Proteomes" id="UP000094622">
    <property type="component" value="Unassembled WGS sequence"/>
</dbReference>
<accession>A0A1E3H0N3</accession>
<protein>
    <submittedName>
        <fullName evidence="2">Uncharacterized protein</fullName>
    </submittedName>
</protein>
<comment type="caution">
    <text evidence="2">The sequence shown here is derived from an EMBL/GenBank/DDBJ whole genome shotgun (WGS) entry which is preliminary data.</text>
</comment>
<dbReference type="EMBL" id="MCRJ01000108">
    <property type="protein sequence ID" value="ODN69131.1"/>
    <property type="molecule type" value="Genomic_DNA"/>
</dbReference>
<keyword evidence="3" id="KW-1185">Reference proteome</keyword>
<reference evidence="2 3" key="1">
    <citation type="submission" date="2016-07" db="EMBL/GenBank/DDBJ databases">
        <title>Draft Genome Sequence of Methylobrevis pamukkalensis PK2.</title>
        <authorList>
            <person name="Vasilenko O.V."/>
            <person name="Doronina N.V."/>
            <person name="Shmareva M.N."/>
            <person name="Tarlachkov S.V."/>
            <person name="Mustakhimov I."/>
            <person name="Trotsenko Y.A."/>
        </authorList>
    </citation>
    <scope>NUCLEOTIDE SEQUENCE [LARGE SCALE GENOMIC DNA]</scope>
    <source>
        <strain evidence="2 3">PK2</strain>
    </source>
</reference>
<sequence>MSTKPHIPPIDRTAPPPAGEQQAREEENLTPDERQARRETEAKNYEKGEDLADRVHSLDR</sequence>
<feature type="region of interest" description="Disordered" evidence="1">
    <location>
        <begin position="1"/>
        <end position="60"/>
    </location>
</feature>
<evidence type="ECO:0000313" key="2">
    <source>
        <dbReference type="EMBL" id="ODN69131.1"/>
    </source>
</evidence>